<dbReference type="InterPro" id="IPR019833">
    <property type="entry name" value="Mn/Fe_SOD_BS"/>
</dbReference>
<comment type="caution">
    <text evidence="9">The sequence shown here is derived from an EMBL/GenBank/DDBJ whole genome shotgun (WGS) entry which is preliminary data.</text>
</comment>
<evidence type="ECO:0000313" key="10">
    <source>
        <dbReference type="Proteomes" id="UP001516464"/>
    </source>
</evidence>
<dbReference type="Pfam" id="PF00081">
    <property type="entry name" value="Sod_Fe_N"/>
    <property type="match status" value="1"/>
</dbReference>
<dbReference type="InterPro" id="IPR036324">
    <property type="entry name" value="Mn/Fe_SOD_N_sf"/>
</dbReference>
<dbReference type="Proteomes" id="UP001516464">
    <property type="component" value="Unassembled WGS sequence"/>
</dbReference>
<dbReference type="PANTHER" id="PTHR43595">
    <property type="entry name" value="37S RIBOSOMAL PROTEIN S26, MITOCHONDRIAL"/>
    <property type="match status" value="1"/>
</dbReference>
<evidence type="ECO:0000259" key="8">
    <source>
        <dbReference type="Pfam" id="PF02777"/>
    </source>
</evidence>
<dbReference type="InterPro" id="IPR036314">
    <property type="entry name" value="SOD_C_sf"/>
</dbReference>
<sequence length="228" mass="26608">MNFTLPSLPYEYSQLEPYIDAQTVEIHHSKHHKTYLDKLNTTLETSGVFKSTSIEDIIMGISDLSSDSTTKTALRNYAGGYYNHTLYWYCMGPESNTSDIMIELKEKIESDFGSFENMKKEFNDKAADVFGSGYAWLCYNKKGNEIVVCKSTNQDNPIMDDPNLFPFMTLDVWEHAYYLKFQNRRVEYINTWWNVVDWKNVSLFYNEFAKNGMPIRLTNDGNINIFKM</sequence>
<evidence type="ECO:0000256" key="5">
    <source>
        <dbReference type="ARBA" id="ARBA00037226"/>
    </source>
</evidence>
<dbReference type="Pfam" id="PF02777">
    <property type="entry name" value="Sod_Fe_C"/>
    <property type="match status" value="1"/>
</dbReference>
<comment type="function">
    <text evidence="5">Component of the mitochondrial ribosome (mitoribosome), a dedicated translation machinery responsible for the synthesis of mitochondrial genome-encoded proteins, including at least some of the essential transmembrane subunits of the mitochondrial respiratory chain. The mitoribosomes are attached to the mitochondrial inner membrane and translation products are cotranslationally integrated into the membrane.</text>
</comment>
<comment type="function">
    <text evidence="6">Destroys radicals which are normally produced within the cells and which are toxic to biological systems.</text>
</comment>
<feature type="domain" description="Manganese/iron superoxide dismutase N-terminal" evidence="7">
    <location>
        <begin position="3"/>
        <end position="91"/>
    </location>
</feature>
<protein>
    <recommendedName>
        <fullName evidence="2 6">Superoxide dismutase</fullName>
        <ecNumber evidence="2 6">1.15.1.1</ecNumber>
    </recommendedName>
</protein>
<accession>A0ABQ7HXD5</accession>
<dbReference type="SUPFAM" id="SSF46609">
    <property type="entry name" value="Fe,Mn superoxide dismutase (SOD), N-terminal domain"/>
    <property type="match status" value="1"/>
</dbReference>
<reference evidence="9 10" key="1">
    <citation type="submission" date="2019-01" db="EMBL/GenBank/DDBJ databases">
        <title>Genomes sequencing and comparative genomics of infectious freshwater microsporidia, Cucumispora dikerogammari and Thelohania contejeani.</title>
        <authorList>
            <person name="Cormier A."/>
            <person name="Giraud I."/>
            <person name="Wattier R."/>
            <person name="Teixeira M."/>
            <person name="Grandjean F."/>
            <person name="Rigaud T."/>
            <person name="Cordaux R."/>
        </authorList>
    </citation>
    <scope>NUCLEOTIDE SEQUENCE [LARGE SCALE GENOMIC DNA]</scope>
    <source>
        <strain evidence="9">T1</strain>
        <tissue evidence="9">Spores</tissue>
    </source>
</reference>
<organism evidence="9 10">
    <name type="scientific">Astathelohania contejeani</name>
    <dbReference type="NCBI Taxonomy" id="164912"/>
    <lineage>
        <taxon>Eukaryota</taxon>
        <taxon>Fungi</taxon>
        <taxon>Fungi incertae sedis</taxon>
        <taxon>Microsporidia</taxon>
        <taxon>Astathelohaniidae</taxon>
        <taxon>Astathelohania</taxon>
    </lineage>
</organism>
<proteinExistence type="inferred from homology"/>
<dbReference type="PRINTS" id="PR01703">
    <property type="entry name" value="MNSODISMTASE"/>
</dbReference>
<comment type="similarity">
    <text evidence="1 6">Belongs to the iron/manganese superoxide dismutase family.</text>
</comment>
<dbReference type="PIRSF" id="PIRSF000349">
    <property type="entry name" value="SODismutase"/>
    <property type="match status" value="1"/>
</dbReference>
<dbReference type="EC" id="1.15.1.1" evidence="2 6"/>
<keyword evidence="4 6" id="KW-0560">Oxidoreductase</keyword>
<dbReference type="SUPFAM" id="SSF54719">
    <property type="entry name" value="Fe,Mn superoxide dismutase (SOD), C-terminal domain"/>
    <property type="match status" value="1"/>
</dbReference>
<dbReference type="InterPro" id="IPR019831">
    <property type="entry name" value="Mn/Fe_SOD_N"/>
</dbReference>
<evidence type="ECO:0000256" key="2">
    <source>
        <dbReference type="ARBA" id="ARBA00012682"/>
    </source>
</evidence>
<evidence type="ECO:0000256" key="1">
    <source>
        <dbReference type="ARBA" id="ARBA00008714"/>
    </source>
</evidence>
<feature type="domain" description="Manganese/iron superoxide dismutase C-terminal" evidence="8">
    <location>
        <begin position="103"/>
        <end position="202"/>
    </location>
</feature>
<keyword evidence="3 6" id="KW-0479">Metal-binding</keyword>
<name>A0ABQ7HXD5_9MICR</name>
<dbReference type="InterPro" id="IPR019832">
    <property type="entry name" value="Mn/Fe_SOD_C"/>
</dbReference>
<evidence type="ECO:0000256" key="6">
    <source>
        <dbReference type="RuleBase" id="RU000414"/>
    </source>
</evidence>
<evidence type="ECO:0000313" key="9">
    <source>
        <dbReference type="EMBL" id="KAF7682841.1"/>
    </source>
</evidence>
<comment type="catalytic activity">
    <reaction evidence="6">
        <text>2 superoxide + 2 H(+) = H2O2 + O2</text>
        <dbReference type="Rhea" id="RHEA:20696"/>
        <dbReference type="ChEBI" id="CHEBI:15378"/>
        <dbReference type="ChEBI" id="CHEBI:15379"/>
        <dbReference type="ChEBI" id="CHEBI:16240"/>
        <dbReference type="ChEBI" id="CHEBI:18421"/>
        <dbReference type="EC" id="1.15.1.1"/>
    </reaction>
</comment>
<keyword evidence="10" id="KW-1185">Reference proteome</keyword>
<dbReference type="Gene3D" id="1.10.287.990">
    <property type="entry name" value="Fe,Mn superoxide dismutase (SOD) domain"/>
    <property type="match status" value="1"/>
</dbReference>
<dbReference type="PANTHER" id="PTHR43595:SF2">
    <property type="entry name" value="SMALL RIBOSOMAL SUBUNIT PROTEIN MS42"/>
    <property type="match status" value="1"/>
</dbReference>
<dbReference type="EMBL" id="SBIQ01000172">
    <property type="protein sequence ID" value="KAF7682841.1"/>
    <property type="molecule type" value="Genomic_DNA"/>
</dbReference>
<dbReference type="PROSITE" id="PS00088">
    <property type="entry name" value="SOD_MN"/>
    <property type="match status" value="1"/>
</dbReference>
<dbReference type="Gene3D" id="3.55.40.20">
    <property type="entry name" value="Iron/manganese superoxide dismutase, C-terminal domain"/>
    <property type="match status" value="1"/>
</dbReference>
<gene>
    <name evidence="9" type="primary">sodA</name>
    <name evidence="9" type="ORF">TCON_1947</name>
</gene>
<evidence type="ECO:0000256" key="3">
    <source>
        <dbReference type="ARBA" id="ARBA00022723"/>
    </source>
</evidence>
<dbReference type="InterPro" id="IPR001189">
    <property type="entry name" value="Mn/Fe_SOD"/>
</dbReference>
<evidence type="ECO:0000259" key="7">
    <source>
        <dbReference type="Pfam" id="PF00081"/>
    </source>
</evidence>
<evidence type="ECO:0000256" key="4">
    <source>
        <dbReference type="ARBA" id="ARBA00023002"/>
    </source>
</evidence>